<dbReference type="AlphaFoldDB" id="A0A7X2J0I4"/>
<dbReference type="SUPFAM" id="SSF52540">
    <property type="entry name" value="P-loop containing nucleoside triphosphate hydrolases"/>
    <property type="match status" value="1"/>
</dbReference>
<evidence type="ECO:0000259" key="5">
    <source>
        <dbReference type="PROSITE" id="PS50893"/>
    </source>
</evidence>
<name>A0A7X2J0I4_9BACI</name>
<dbReference type="GO" id="GO:0005524">
    <property type="term" value="F:ATP binding"/>
    <property type="evidence" value="ECO:0007669"/>
    <property type="project" value="UniProtKB-KW"/>
</dbReference>
<dbReference type="InterPro" id="IPR003439">
    <property type="entry name" value="ABC_transporter-like_ATP-bd"/>
</dbReference>
<sequence>MLDVQDVTGSYSGKPAAAGISFHVKKGELFGILGPNGSGKTTLLKMISGIHPADEGSISVKGKPLNDYSSRERARCMAVLPQHSSLSFSYTVRETVSLGRYPHQSGLLHSWSEKDENIVREVMGQTGIQHLEHRQMVEISGGEQQRVYLAQALAQEPEILLLDEPTNHLDLAFQKDLLDLLKLLTKERDLTVLSIFHDLNLAALYCDRLLLLNKGSISKSGAPSEVLAEKSIRDVYQTSIGKQQHPQLPVPQMVLLPNTRKVRTVLDASFLEISHGCVVYRSPVYLKTMSSGVTGAGAGWNRYFVNRHVDKNYDCSGHRTEMADYLERRGFPAAETVGMMTAVFPEDAVYCEYKEKDFSVIIAVTAGTGNAVDASMSSLHAPLMMPGTINTWVIINGELTDEAFIQCIMTATEAKARALQDEGIKDAITGTAASGTSTDSILIAATQTGPLLEYGGTITPLGKSVGKGVYQCTRKAIEKSQRRQQTC</sequence>
<comment type="caution">
    <text evidence="6">The sequence shown here is derived from an EMBL/GenBank/DDBJ whole genome shotgun (WGS) entry which is preliminary data.</text>
</comment>
<dbReference type="Pfam" id="PF01955">
    <property type="entry name" value="CbiZ"/>
    <property type="match status" value="1"/>
</dbReference>
<dbReference type="EMBL" id="WKKI01000017">
    <property type="protein sequence ID" value="MRX72508.1"/>
    <property type="molecule type" value="Genomic_DNA"/>
</dbReference>
<dbReference type="FunFam" id="3.40.50.300:FF:000134">
    <property type="entry name" value="Iron-enterobactin ABC transporter ATP-binding protein"/>
    <property type="match status" value="1"/>
</dbReference>
<dbReference type="PANTHER" id="PTHR42794:SF1">
    <property type="entry name" value="HEMIN IMPORT ATP-BINDING PROTEIN HMUV"/>
    <property type="match status" value="1"/>
</dbReference>
<dbReference type="Pfam" id="PF00005">
    <property type="entry name" value="ABC_tran"/>
    <property type="match status" value="1"/>
</dbReference>
<evidence type="ECO:0000256" key="2">
    <source>
        <dbReference type="ARBA" id="ARBA00022741"/>
    </source>
</evidence>
<reference evidence="6 7" key="1">
    <citation type="submission" date="2019-11" db="EMBL/GenBank/DDBJ databases">
        <title>Bacillus lacus genome.</title>
        <authorList>
            <person name="Allen C.J."/>
            <person name="Newman J.D."/>
        </authorList>
    </citation>
    <scope>NUCLEOTIDE SEQUENCE [LARGE SCALE GENOMIC DNA]</scope>
    <source>
        <strain evidence="6 7">KCTC 33946</strain>
    </source>
</reference>
<dbReference type="OrthoDB" id="9787851at2"/>
<dbReference type="InterPro" id="IPR027417">
    <property type="entry name" value="P-loop_NTPase"/>
</dbReference>
<dbReference type="Proteomes" id="UP000448867">
    <property type="component" value="Unassembled WGS sequence"/>
</dbReference>
<evidence type="ECO:0000256" key="3">
    <source>
        <dbReference type="ARBA" id="ARBA00022840"/>
    </source>
</evidence>
<proteinExistence type="predicted"/>
<dbReference type="CDD" id="cd03214">
    <property type="entry name" value="ABC_Iron-Siderophores_B12_Hemin"/>
    <property type="match status" value="1"/>
</dbReference>
<dbReference type="PANTHER" id="PTHR42794">
    <property type="entry name" value="HEMIN IMPORT ATP-BINDING PROTEIN HMUV"/>
    <property type="match status" value="1"/>
</dbReference>
<gene>
    <name evidence="6" type="ORF">GJU40_10160</name>
</gene>
<dbReference type="InterPro" id="IPR002808">
    <property type="entry name" value="AdoCbi_amidolase"/>
</dbReference>
<dbReference type="InterPro" id="IPR003593">
    <property type="entry name" value="AAA+_ATPase"/>
</dbReference>
<keyword evidence="7" id="KW-1185">Reference proteome</keyword>
<dbReference type="RefSeq" id="WP_154307672.1">
    <property type="nucleotide sequence ID" value="NZ_WKKI01000017.1"/>
</dbReference>
<dbReference type="NCBIfam" id="NF010068">
    <property type="entry name" value="PRK13548.1"/>
    <property type="match status" value="1"/>
</dbReference>
<dbReference type="Gene3D" id="3.40.50.300">
    <property type="entry name" value="P-loop containing nucleotide triphosphate hydrolases"/>
    <property type="match status" value="1"/>
</dbReference>
<dbReference type="PROSITE" id="PS50893">
    <property type="entry name" value="ABC_TRANSPORTER_2"/>
    <property type="match status" value="1"/>
</dbReference>
<protein>
    <submittedName>
        <fullName evidence="6">Heme ABC transporter ATP-binding protein</fullName>
    </submittedName>
</protein>
<keyword evidence="4" id="KW-1278">Translocase</keyword>
<dbReference type="SMART" id="SM00382">
    <property type="entry name" value="AAA"/>
    <property type="match status" value="1"/>
</dbReference>
<organism evidence="6 7">
    <name type="scientific">Metabacillus lacus</name>
    <dbReference type="NCBI Taxonomy" id="1983721"/>
    <lineage>
        <taxon>Bacteria</taxon>
        <taxon>Bacillati</taxon>
        <taxon>Bacillota</taxon>
        <taxon>Bacilli</taxon>
        <taxon>Bacillales</taxon>
        <taxon>Bacillaceae</taxon>
        <taxon>Metabacillus</taxon>
    </lineage>
</organism>
<feature type="domain" description="ABC transporter" evidence="5">
    <location>
        <begin position="2"/>
        <end position="239"/>
    </location>
</feature>
<evidence type="ECO:0000313" key="6">
    <source>
        <dbReference type="EMBL" id="MRX72508.1"/>
    </source>
</evidence>
<keyword evidence="2" id="KW-0547">Nucleotide-binding</keyword>
<dbReference type="GO" id="GO:0016887">
    <property type="term" value="F:ATP hydrolysis activity"/>
    <property type="evidence" value="ECO:0007669"/>
    <property type="project" value="InterPro"/>
</dbReference>
<keyword evidence="1" id="KW-0813">Transport</keyword>
<accession>A0A7X2J0I4</accession>
<evidence type="ECO:0000256" key="4">
    <source>
        <dbReference type="ARBA" id="ARBA00022967"/>
    </source>
</evidence>
<evidence type="ECO:0000256" key="1">
    <source>
        <dbReference type="ARBA" id="ARBA00022448"/>
    </source>
</evidence>
<keyword evidence="3 6" id="KW-0067">ATP-binding</keyword>
<evidence type="ECO:0000313" key="7">
    <source>
        <dbReference type="Proteomes" id="UP000448867"/>
    </source>
</evidence>